<gene>
    <name evidence="1" type="ORF">O3M35_006845</name>
</gene>
<dbReference type="EMBL" id="JAPXFL010000003">
    <property type="protein sequence ID" value="KAK9509551.1"/>
    <property type="molecule type" value="Genomic_DNA"/>
</dbReference>
<name>A0AAW1DFH7_9HEMI</name>
<protein>
    <submittedName>
        <fullName evidence="1">Uncharacterized protein</fullName>
    </submittedName>
</protein>
<dbReference type="AlphaFoldDB" id="A0AAW1DFH7"/>
<sequence length="59" mass="6475">MKLHGEEEGSPSFYVVAAPSPHTGKGRGLQFLPLLHTIYIGHHRLSAYCPYAYSACSDL</sequence>
<proteinExistence type="predicted"/>
<organism evidence="1 2">
    <name type="scientific">Rhynocoris fuscipes</name>
    <dbReference type="NCBI Taxonomy" id="488301"/>
    <lineage>
        <taxon>Eukaryota</taxon>
        <taxon>Metazoa</taxon>
        <taxon>Ecdysozoa</taxon>
        <taxon>Arthropoda</taxon>
        <taxon>Hexapoda</taxon>
        <taxon>Insecta</taxon>
        <taxon>Pterygota</taxon>
        <taxon>Neoptera</taxon>
        <taxon>Paraneoptera</taxon>
        <taxon>Hemiptera</taxon>
        <taxon>Heteroptera</taxon>
        <taxon>Panheteroptera</taxon>
        <taxon>Cimicomorpha</taxon>
        <taxon>Reduviidae</taxon>
        <taxon>Harpactorinae</taxon>
        <taxon>Harpactorini</taxon>
        <taxon>Rhynocoris</taxon>
    </lineage>
</organism>
<evidence type="ECO:0000313" key="2">
    <source>
        <dbReference type="Proteomes" id="UP001461498"/>
    </source>
</evidence>
<comment type="caution">
    <text evidence="1">The sequence shown here is derived from an EMBL/GenBank/DDBJ whole genome shotgun (WGS) entry which is preliminary data.</text>
</comment>
<accession>A0AAW1DFH7</accession>
<reference evidence="1 2" key="1">
    <citation type="submission" date="2022-12" db="EMBL/GenBank/DDBJ databases">
        <title>Chromosome-level genome assembly of true bugs.</title>
        <authorList>
            <person name="Ma L."/>
            <person name="Li H."/>
        </authorList>
    </citation>
    <scope>NUCLEOTIDE SEQUENCE [LARGE SCALE GENOMIC DNA]</scope>
    <source>
        <strain evidence="1">Lab_2022b</strain>
    </source>
</reference>
<dbReference type="Proteomes" id="UP001461498">
    <property type="component" value="Unassembled WGS sequence"/>
</dbReference>
<keyword evidence="2" id="KW-1185">Reference proteome</keyword>
<evidence type="ECO:0000313" key="1">
    <source>
        <dbReference type="EMBL" id="KAK9509551.1"/>
    </source>
</evidence>